<dbReference type="InterPro" id="IPR048729">
    <property type="entry name" value="SLFN_GTPase-like"/>
</dbReference>
<dbReference type="GO" id="GO:0005524">
    <property type="term" value="F:ATP binding"/>
    <property type="evidence" value="ECO:0007669"/>
    <property type="project" value="UniProtKB-KW"/>
</dbReference>
<proteinExistence type="inferred from homology"/>
<evidence type="ECO:0000259" key="5">
    <source>
        <dbReference type="Pfam" id="PF09848"/>
    </source>
</evidence>
<evidence type="ECO:0000256" key="2">
    <source>
        <dbReference type="ARBA" id="ARBA00022741"/>
    </source>
</evidence>
<dbReference type="InterPro" id="IPR038461">
    <property type="entry name" value="Schlafen_AlbA_2_dom_sf"/>
</dbReference>
<dbReference type="AlphaFoldDB" id="W5ME43"/>
<dbReference type="InterPro" id="IPR018647">
    <property type="entry name" value="SLFN_3-like_DNA/RNA_helicase"/>
</dbReference>
<dbReference type="HOGENOM" id="CLU_007071_0_0_1"/>
<dbReference type="Pfam" id="PF21026">
    <property type="entry name" value="SLFN_GTPase-like"/>
    <property type="match status" value="1"/>
</dbReference>
<accession>W5ME43</accession>
<dbReference type="GeneTree" id="ENSGT00410000025651"/>
<evidence type="ECO:0000256" key="1">
    <source>
        <dbReference type="ARBA" id="ARBA00010114"/>
    </source>
</evidence>
<evidence type="ECO:0000313" key="8">
    <source>
        <dbReference type="Ensembl" id="ENSLOCP00000006652.1"/>
    </source>
</evidence>
<reference evidence="9" key="1">
    <citation type="submission" date="2011-12" db="EMBL/GenBank/DDBJ databases">
        <title>The Draft Genome of Lepisosteus oculatus.</title>
        <authorList>
            <consortium name="The Broad Institute Genome Assembly &amp; Analysis Group"/>
            <consortium name="Computational R&amp;D Group"/>
            <consortium name="and Sequencing Platform"/>
            <person name="Di Palma F."/>
            <person name="Alfoldi J."/>
            <person name="Johnson J."/>
            <person name="Berlin A."/>
            <person name="Gnerre S."/>
            <person name="Jaffe D."/>
            <person name="MacCallum I."/>
            <person name="Young S."/>
            <person name="Walker B.J."/>
            <person name="Lander E.S."/>
            <person name="Lindblad-Toh K."/>
        </authorList>
    </citation>
    <scope>NUCLEOTIDE SEQUENCE [LARGE SCALE GENOMIC DNA]</scope>
</reference>
<dbReference type="SUPFAM" id="SSF52540">
    <property type="entry name" value="P-loop containing nucleoside triphosphate hydrolases"/>
    <property type="match status" value="1"/>
</dbReference>
<dbReference type="OMA" id="TKQQGSC"/>
<organism evidence="8 9">
    <name type="scientific">Lepisosteus oculatus</name>
    <name type="common">Spotted gar</name>
    <dbReference type="NCBI Taxonomy" id="7918"/>
    <lineage>
        <taxon>Eukaryota</taxon>
        <taxon>Metazoa</taxon>
        <taxon>Chordata</taxon>
        <taxon>Craniata</taxon>
        <taxon>Vertebrata</taxon>
        <taxon>Euteleostomi</taxon>
        <taxon>Actinopterygii</taxon>
        <taxon>Neopterygii</taxon>
        <taxon>Holostei</taxon>
        <taxon>Semionotiformes</taxon>
        <taxon>Lepisosteidae</taxon>
        <taxon>Lepisosteus</taxon>
    </lineage>
</organism>
<dbReference type="InterPro" id="IPR007421">
    <property type="entry name" value="Schlafen_AlbA_2_dom"/>
</dbReference>
<dbReference type="Pfam" id="PF09848">
    <property type="entry name" value="SLFN-g3_helicase"/>
    <property type="match status" value="1"/>
</dbReference>
<dbReference type="InterPro" id="IPR031450">
    <property type="entry name" value="Poxin-SLFN/SLFN_N"/>
</dbReference>
<dbReference type="InterPro" id="IPR027417">
    <property type="entry name" value="P-loop_NTPase"/>
</dbReference>
<dbReference type="Pfam" id="PF17057">
    <property type="entry name" value="B3R"/>
    <property type="match status" value="1"/>
</dbReference>
<feature type="domain" description="Schlafen group 3-like DNA/RNA helicase" evidence="5">
    <location>
        <begin position="586"/>
        <end position="707"/>
    </location>
</feature>
<evidence type="ECO:0000313" key="9">
    <source>
        <dbReference type="Proteomes" id="UP000018468"/>
    </source>
</evidence>
<dbReference type="Bgee" id="ENSLOCG00000005511">
    <property type="expression patterns" value="Expressed in intestine and 6 other cell types or tissues"/>
</dbReference>
<comment type="similarity">
    <text evidence="1">Belongs to the Schlafen family. Subgroup III subfamily.</text>
</comment>
<reference evidence="8" key="3">
    <citation type="submission" date="2025-09" db="UniProtKB">
        <authorList>
            <consortium name="Ensembl"/>
        </authorList>
    </citation>
    <scope>IDENTIFICATION</scope>
</reference>
<dbReference type="PANTHER" id="PTHR12155">
    <property type="entry name" value="SCHLAFEN"/>
    <property type="match status" value="1"/>
</dbReference>
<evidence type="ECO:0000259" key="4">
    <source>
        <dbReference type="Pfam" id="PF04326"/>
    </source>
</evidence>
<feature type="domain" description="Poxin-Schlafen/Schlafen-like N-terminal" evidence="6">
    <location>
        <begin position="96"/>
        <end position="192"/>
    </location>
</feature>
<keyword evidence="2" id="KW-0547">Nucleotide-binding</keyword>
<dbReference type="Proteomes" id="UP000018468">
    <property type="component" value="Linkage group LG24"/>
</dbReference>
<evidence type="ECO:0000259" key="7">
    <source>
        <dbReference type="Pfam" id="PF21026"/>
    </source>
</evidence>
<dbReference type="Gene3D" id="3.40.50.300">
    <property type="entry name" value="P-loop containing nucleotide triphosphate hydrolases"/>
    <property type="match status" value="1"/>
</dbReference>
<dbReference type="InParanoid" id="W5ME43"/>
<dbReference type="InterPro" id="IPR029684">
    <property type="entry name" value="Schlafen"/>
</dbReference>
<dbReference type="Pfam" id="PF04326">
    <property type="entry name" value="SLFN_AlbA_2"/>
    <property type="match status" value="1"/>
</dbReference>
<dbReference type="EMBL" id="AHAT01019557">
    <property type="status" value="NOT_ANNOTATED_CDS"/>
    <property type="molecule type" value="Genomic_DNA"/>
</dbReference>
<evidence type="ECO:0000259" key="6">
    <source>
        <dbReference type="Pfam" id="PF17057"/>
    </source>
</evidence>
<feature type="domain" description="Schlafen GTPase-like" evidence="7">
    <location>
        <begin position="395"/>
        <end position="531"/>
    </location>
</feature>
<keyword evidence="9" id="KW-1185">Reference proteome</keyword>
<evidence type="ECO:0000256" key="3">
    <source>
        <dbReference type="ARBA" id="ARBA00022840"/>
    </source>
</evidence>
<dbReference type="PANTHER" id="PTHR12155:SF30">
    <property type="entry name" value="PROTEIN SLFN14"/>
    <property type="match status" value="1"/>
</dbReference>
<name>W5ME43_LEPOC</name>
<keyword evidence="3" id="KW-0067">ATP-binding</keyword>
<dbReference type="Ensembl" id="ENSLOCT00000006660.1">
    <property type="protein sequence ID" value="ENSLOCP00000006652.1"/>
    <property type="gene ID" value="ENSLOCG00000005511.1"/>
</dbReference>
<dbReference type="Gene3D" id="3.30.950.30">
    <property type="entry name" value="Schlafen, AAA domain"/>
    <property type="match status" value="1"/>
</dbReference>
<sequence length="900" mass="102166">QRMESDLPLVSTVYPDQVINIGIITLGEAARKGENTDKLEKQKMEITRAACALLNSGGGLILAHSHNQEYMYNRDGTGQDIEQALRELVQPNKIQDNFQYLSVDKGLIIFVKSWSAGSGKPRLCSLVTNIYKRCGTSAIQVRPDKVLEFLQSQRNSARVNAEEPAAKRQRIAHTSPDRITESARQLCGRKSVKLNEYLDFGESVNVEFKDFRTKKMLQRLKESLPKYISAFANTDGGFLFFGIDDKSKRVVGCGVNETRESIEEFINCVFNKIPSVHFDQCNKPKNVSHSLNIIDVLGDNGEPKGFVLGLEIHKFCCIVFAKEPESWKIEGRITATLWVEEMSRTDPEIEKLCGHFKQVFPLSTAPPQCQPVYELRNTAHLNDLQATFYPVQNGRIENIPEPLTTDLFKNFPNLKNLEKPNRGEGVLIFSRSWAVDIDLPKNNRVICDALLICTDSLPILYTVVESGSDDLWDYVNSTALHLKQKLVNIGGYSEWVCVIPKLVDSLTGALIPRDESTGFNLELKYPDQYTLKDISVKSLLFSLMIVVMSFKSLHSDMLGCKFFNLLTLDQFQILHSKYDIENFKKLFVHGLPGTGKTVIAMNLIKRIKNTFCCQSENILYLCENQPLKDFIRKENLCKCLTRSAFMKPSNHDIQYVKHIVVDEAQNFRVEDGDWYGKVKRITCQDSVEDSDPGVLWIFLDYFQKSHPYKDGMPTVQDPKLELTVGVRNSRSIHSFILEVMKEANEGTSLQHLQKMSEKATCAHSFQGVFEKYTKNKKEIEEFLLNKIVTLLDNGYTQKDIAVLCSTDSDVQMYLPVLGFCKKSINHVKANDFGTNAIVLDSIRRFSGLERKIVFVINPVVQPNQSAVEKTLLISAVSRAQTQLYLLYLKQCDNRKNLILI</sequence>
<dbReference type="eggNOG" id="ENOG502QWKG">
    <property type="taxonomic scope" value="Eukaryota"/>
</dbReference>
<feature type="domain" description="Schlafen AlbA-2" evidence="4">
    <location>
        <begin position="202"/>
        <end position="292"/>
    </location>
</feature>
<reference evidence="8" key="2">
    <citation type="submission" date="2025-08" db="UniProtKB">
        <authorList>
            <consortium name="Ensembl"/>
        </authorList>
    </citation>
    <scope>IDENTIFICATION</scope>
</reference>
<protein>
    <submittedName>
        <fullName evidence="8">Schlafen family member 5</fullName>
    </submittedName>
</protein>